<dbReference type="InterPro" id="IPR034683">
    <property type="entry name" value="IspD/TarI"/>
</dbReference>
<name>X1BLC4_9ZZZZ</name>
<feature type="non-terminal residue" evidence="3">
    <location>
        <position position="1"/>
    </location>
</feature>
<dbReference type="Pfam" id="PF01128">
    <property type="entry name" value="IspD"/>
    <property type="match status" value="1"/>
</dbReference>
<keyword evidence="2" id="KW-0548">Nucleotidyltransferase</keyword>
<dbReference type="PANTHER" id="PTHR32125:SF4">
    <property type="entry name" value="2-C-METHYL-D-ERYTHRITOL 4-PHOSPHATE CYTIDYLYLTRANSFERASE, CHLOROPLASTIC"/>
    <property type="match status" value="1"/>
</dbReference>
<evidence type="ECO:0000313" key="3">
    <source>
        <dbReference type="EMBL" id="GAG72916.1"/>
    </source>
</evidence>
<dbReference type="Gene3D" id="3.90.550.10">
    <property type="entry name" value="Spore Coat Polysaccharide Biosynthesis Protein SpsA, Chain A"/>
    <property type="match status" value="1"/>
</dbReference>
<dbReference type="InterPro" id="IPR050088">
    <property type="entry name" value="IspD/TarI_cytidylyltransf_bact"/>
</dbReference>
<dbReference type="InterPro" id="IPR029044">
    <property type="entry name" value="Nucleotide-diphossugar_trans"/>
</dbReference>
<keyword evidence="1" id="KW-0808">Transferase</keyword>
<dbReference type="AlphaFoldDB" id="X1BLC4"/>
<sequence length="117" mass="13364">INTLIKENRKDPGVKGVIMAESARETVKVIGKGTVDKTIPRGTVWHAQTPQTFFYKNILEAHNKAREDNFMGTDDASLMERMNWKVSVVRGRHENIKITTPLDLFLAELIMTRNGRR</sequence>
<comment type="caution">
    <text evidence="3">The sequence shown here is derived from an EMBL/GenBank/DDBJ whole genome shotgun (WGS) entry which is preliminary data.</text>
</comment>
<dbReference type="SUPFAM" id="SSF53448">
    <property type="entry name" value="Nucleotide-diphospho-sugar transferases"/>
    <property type="match status" value="1"/>
</dbReference>
<organism evidence="3">
    <name type="scientific">marine sediment metagenome</name>
    <dbReference type="NCBI Taxonomy" id="412755"/>
    <lineage>
        <taxon>unclassified sequences</taxon>
        <taxon>metagenomes</taxon>
        <taxon>ecological metagenomes</taxon>
    </lineage>
</organism>
<evidence type="ECO:0000256" key="1">
    <source>
        <dbReference type="ARBA" id="ARBA00022679"/>
    </source>
</evidence>
<reference evidence="3" key="1">
    <citation type="journal article" date="2014" name="Front. Microbiol.">
        <title>High frequency of phylogenetically diverse reductive dehalogenase-homologous genes in deep subseafloor sedimentary metagenomes.</title>
        <authorList>
            <person name="Kawai M."/>
            <person name="Futagami T."/>
            <person name="Toyoda A."/>
            <person name="Takaki Y."/>
            <person name="Nishi S."/>
            <person name="Hori S."/>
            <person name="Arai W."/>
            <person name="Tsubouchi T."/>
            <person name="Morono Y."/>
            <person name="Uchiyama I."/>
            <person name="Ito T."/>
            <person name="Fujiyama A."/>
            <person name="Inagaki F."/>
            <person name="Takami H."/>
        </authorList>
    </citation>
    <scope>NUCLEOTIDE SEQUENCE</scope>
    <source>
        <strain evidence="3">Expedition CK06-06</strain>
    </source>
</reference>
<dbReference type="GO" id="GO:0050518">
    <property type="term" value="F:2-C-methyl-D-erythritol 4-phosphate cytidylyltransferase activity"/>
    <property type="evidence" value="ECO:0007669"/>
    <property type="project" value="TreeGrafter"/>
</dbReference>
<protein>
    <recommendedName>
        <fullName evidence="4">2-C-methyl-D-erythritol 4-phosphate cytidylyltransferase</fullName>
    </recommendedName>
</protein>
<evidence type="ECO:0008006" key="4">
    <source>
        <dbReference type="Google" id="ProtNLM"/>
    </source>
</evidence>
<dbReference type="PANTHER" id="PTHR32125">
    <property type="entry name" value="2-C-METHYL-D-ERYTHRITOL 4-PHOSPHATE CYTIDYLYLTRANSFERASE, CHLOROPLASTIC"/>
    <property type="match status" value="1"/>
</dbReference>
<dbReference type="EMBL" id="BART01001745">
    <property type="protein sequence ID" value="GAG72916.1"/>
    <property type="molecule type" value="Genomic_DNA"/>
</dbReference>
<gene>
    <name evidence="3" type="ORF">S01H4_05870</name>
</gene>
<evidence type="ECO:0000256" key="2">
    <source>
        <dbReference type="ARBA" id="ARBA00022695"/>
    </source>
</evidence>
<accession>X1BLC4</accession>
<proteinExistence type="predicted"/>